<dbReference type="Proteomes" id="UP000263900">
    <property type="component" value="Chromosome"/>
</dbReference>
<organism evidence="2 3">
    <name type="scientific">Paraflavitalea soli</name>
    <dbReference type="NCBI Taxonomy" id="2315862"/>
    <lineage>
        <taxon>Bacteria</taxon>
        <taxon>Pseudomonadati</taxon>
        <taxon>Bacteroidota</taxon>
        <taxon>Chitinophagia</taxon>
        <taxon>Chitinophagales</taxon>
        <taxon>Chitinophagaceae</taxon>
        <taxon>Paraflavitalea</taxon>
    </lineage>
</organism>
<dbReference type="EMBL" id="CP032157">
    <property type="protein sequence ID" value="AXY78359.1"/>
    <property type="molecule type" value="Genomic_DNA"/>
</dbReference>
<dbReference type="RefSeq" id="WP_119054231.1">
    <property type="nucleotide sequence ID" value="NZ_CP032157.1"/>
</dbReference>
<proteinExistence type="predicted"/>
<reference evidence="2 3" key="1">
    <citation type="submission" date="2018-09" db="EMBL/GenBank/DDBJ databases">
        <title>Genome sequencing of strain 6GH32-13.</title>
        <authorList>
            <person name="Weon H.-Y."/>
            <person name="Heo J."/>
            <person name="Kwon S.-W."/>
        </authorList>
    </citation>
    <scope>NUCLEOTIDE SEQUENCE [LARGE SCALE GENOMIC DNA]</scope>
    <source>
        <strain evidence="2 3">5GH32-13</strain>
    </source>
</reference>
<dbReference type="KEGG" id="pseg:D3H65_32135"/>
<name>A0A3B7MYR9_9BACT</name>
<accession>A0A3B7MYR9</accession>
<feature type="transmembrane region" description="Helical" evidence="1">
    <location>
        <begin position="42"/>
        <end position="58"/>
    </location>
</feature>
<dbReference type="AlphaFoldDB" id="A0A3B7MYR9"/>
<evidence type="ECO:0000313" key="2">
    <source>
        <dbReference type="EMBL" id="AXY78359.1"/>
    </source>
</evidence>
<evidence type="ECO:0000313" key="3">
    <source>
        <dbReference type="Proteomes" id="UP000263900"/>
    </source>
</evidence>
<feature type="transmembrane region" description="Helical" evidence="1">
    <location>
        <begin position="12"/>
        <end position="36"/>
    </location>
</feature>
<protein>
    <submittedName>
        <fullName evidence="2">Uncharacterized protein</fullName>
    </submittedName>
</protein>
<gene>
    <name evidence="2" type="ORF">D3H65_32135</name>
</gene>
<sequence length="80" mass="8901">MYRSLSRQFQEMYLGLGQLVFILQFYEFVFCVAAALFGGAHAALSTNIMVIISVFYGGKTPHTVMHINHHPTGDGHIQNG</sequence>
<keyword evidence="3" id="KW-1185">Reference proteome</keyword>
<keyword evidence="1" id="KW-0812">Transmembrane</keyword>
<keyword evidence="1" id="KW-0472">Membrane</keyword>
<evidence type="ECO:0000256" key="1">
    <source>
        <dbReference type="SAM" id="Phobius"/>
    </source>
</evidence>
<keyword evidence="1" id="KW-1133">Transmembrane helix</keyword>